<dbReference type="InterPro" id="IPR036779">
    <property type="entry name" value="LysM_dom_sf"/>
</dbReference>
<dbReference type="PANTHER" id="PTHR35807">
    <property type="entry name" value="TRANSCRIPTIONAL REGULATOR REDD-RELATED"/>
    <property type="match status" value="1"/>
</dbReference>
<reference evidence="8" key="1">
    <citation type="submission" date="2016-06" db="EMBL/GenBank/DDBJ databases">
        <authorList>
            <person name="Varghese N."/>
            <person name="Submissions Spin"/>
        </authorList>
    </citation>
    <scope>NUCLEOTIDE SEQUENCE [LARGE SCALE GENOMIC DNA]</scope>
    <source>
        <strain evidence="8">DSM 43817</strain>
    </source>
</reference>
<dbReference type="SMART" id="SM01043">
    <property type="entry name" value="BTAD"/>
    <property type="match status" value="1"/>
</dbReference>
<feature type="compositionally biased region" description="Pro residues" evidence="3">
    <location>
        <begin position="610"/>
        <end position="620"/>
    </location>
</feature>
<dbReference type="SUPFAM" id="SSF48452">
    <property type="entry name" value="TPR-like"/>
    <property type="match status" value="1"/>
</dbReference>
<proteinExistence type="predicted"/>
<feature type="region of interest" description="Disordered" evidence="3">
    <location>
        <begin position="360"/>
        <end position="404"/>
    </location>
</feature>
<dbReference type="SMART" id="SM00257">
    <property type="entry name" value="LysM"/>
    <property type="match status" value="1"/>
</dbReference>
<evidence type="ECO:0000313" key="7">
    <source>
        <dbReference type="EMBL" id="SCL20363.1"/>
    </source>
</evidence>
<dbReference type="InterPro" id="IPR011990">
    <property type="entry name" value="TPR-like_helical_dom_sf"/>
</dbReference>
<protein>
    <submittedName>
        <fullName evidence="7">Transcriptional activator domain-containing protein</fullName>
    </submittedName>
</protein>
<gene>
    <name evidence="7" type="ORF">GA0074692_0850</name>
</gene>
<organism evidence="7 8">
    <name type="scientific">Micromonospora pallida</name>
    <dbReference type="NCBI Taxonomy" id="145854"/>
    <lineage>
        <taxon>Bacteria</taxon>
        <taxon>Bacillati</taxon>
        <taxon>Actinomycetota</taxon>
        <taxon>Actinomycetes</taxon>
        <taxon>Micromonosporales</taxon>
        <taxon>Micromonosporaceae</taxon>
        <taxon>Micromonospora</taxon>
    </lineage>
</organism>
<accession>A0A1C6RT42</accession>
<dbReference type="SUPFAM" id="SSF46894">
    <property type="entry name" value="C-terminal effector domain of the bipartite response regulators"/>
    <property type="match status" value="1"/>
</dbReference>
<dbReference type="CDD" id="cd00118">
    <property type="entry name" value="LysM"/>
    <property type="match status" value="1"/>
</dbReference>
<evidence type="ECO:0000256" key="3">
    <source>
        <dbReference type="SAM" id="MobiDB-lite"/>
    </source>
</evidence>
<evidence type="ECO:0000256" key="2">
    <source>
        <dbReference type="ARBA" id="ARBA00023163"/>
    </source>
</evidence>
<keyword evidence="2" id="KW-0804">Transcription</keyword>
<dbReference type="InterPro" id="IPR036388">
    <property type="entry name" value="WH-like_DNA-bd_sf"/>
</dbReference>
<dbReference type="Pfam" id="PF03704">
    <property type="entry name" value="BTAD"/>
    <property type="match status" value="1"/>
</dbReference>
<keyword evidence="4" id="KW-1133">Transmembrane helix</keyword>
<dbReference type="InterPro" id="IPR005158">
    <property type="entry name" value="BTAD"/>
</dbReference>
<keyword evidence="1" id="KW-0805">Transcription regulation</keyword>
<evidence type="ECO:0000256" key="4">
    <source>
        <dbReference type="SAM" id="Phobius"/>
    </source>
</evidence>
<sequence length="918" mass="96552">MARPSALARATAVTVLVTVVPAILIRVGGDAVPRPSMALLRAWIHQPLTPGFLAVVVLVAAWLVWALLATAVAVRLYVAATRLTRWLPPIHLPRPLQGLTAAVLGASAITTSGVAAHAAPAPATATLHDPAPDAARSASDTRAGDRTVADGSPTHKVRRGESLSTIAAHRLGDRDRWDDIFALNRGTRFPTGGTLTDPDLIRPGWVLDLPASTATRPAPPLAKPPTSAPPATPHDSAPATPRSGNPAGENTSEAPSAPPATSPTTVVTSPTAGSPAAHPMPDLSSAPAPPCGVQVGRSGWIDLGLATAVLAAVALVWAHRRRRYHPRPPTPLLRLDDPSVAPMPPLVTGIRRALRHLAAAATPTTQPGTDPSTPGSEPDRTGLPSDMLHPEQTPSPLTPALTNHLGDMWPPSGLGVTGPGAEAAARGFLVAALAAGGTDEPYERAHVVISSTALSTLLASAATVPDTPRLTITHRQTDAVTLLEEEILHRARWCADHDVDTVAELRDADGLAAPLPPLLVIADVDDVPDERAVSTLLTQGQRLDIHGVLLGAWPNGDTVIVADDGTTRPADGNAHGGGRHLADVGRLNVIDPDDAADLLRVLAESHTGESPPPPADPSPPDSDDHQADDGEPAPADEANPTDDKHPDLDVDDASPHPAPASDGPGRVEVQVLGDARIVDMDTTQPLRGKSLELLVYLAARGGTASQEAILEDLLPDAATSKAPHRLHTYVYNLRRVLKRTGGSTTYLSHPDRRYILHRETVDVDLWRMSDALDQANRATTAADRIAALRRAIDTYQGPLAGDKGYEWIEPYREAVQRQAVDATLALADALHDQPREALAALTTAIGHHPYAEALYQAAMRAHATLGDAAAIRDLHRQLARALDEIDTDVSDDTATLATTLINRLQRGPRLAEQDGAVR</sequence>
<dbReference type="Gene3D" id="1.25.40.10">
    <property type="entry name" value="Tetratricopeptide repeat domain"/>
    <property type="match status" value="1"/>
</dbReference>
<feature type="compositionally biased region" description="Low complexity" evidence="3">
    <location>
        <begin position="120"/>
        <end position="141"/>
    </location>
</feature>
<name>A0A1C6RT42_9ACTN</name>
<evidence type="ECO:0000259" key="5">
    <source>
        <dbReference type="SMART" id="SM00257"/>
    </source>
</evidence>
<evidence type="ECO:0000313" key="8">
    <source>
        <dbReference type="Proteomes" id="UP000198959"/>
    </source>
</evidence>
<dbReference type="AlphaFoldDB" id="A0A1C6RT42"/>
<dbReference type="InterPro" id="IPR016032">
    <property type="entry name" value="Sig_transdc_resp-reg_C-effctor"/>
</dbReference>
<dbReference type="Proteomes" id="UP000198959">
    <property type="component" value="Unassembled WGS sequence"/>
</dbReference>
<feature type="region of interest" description="Disordered" evidence="3">
    <location>
        <begin position="120"/>
        <end position="163"/>
    </location>
</feature>
<feature type="domain" description="Bacterial transcriptional activator" evidence="6">
    <location>
        <begin position="763"/>
        <end position="901"/>
    </location>
</feature>
<keyword evidence="4" id="KW-0472">Membrane</keyword>
<feature type="compositionally biased region" description="Low complexity" evidence="3">
    <location>
        <begin position="262"/>
        <end position="275"/>
    </location>
</feature>
<evidence type="ECO:0000256" key="1">
    <source>
        <dbReference type="ARBA" id="ARBA00023015"/>
    </source>
</evidence>
<dbReference type="Gene3D" id="1.10.10.10">
    <property type="entry name" value="Winged helix-like DNA-binding domain superfamily/Winged helix DNA-binding domain"/>
    <property type="match status" value="1"/>
</dbReference>
<feature type="compositionally biased region" description="Low complexity" evidence="3">
    <location>
        <begin position="360"/>
        <end position="371"/>
    </location>
</feature>
<dbReference type="GO" id="GO:0006355">
    <property type="term" value="P:regulation of DNA-templated transcription"/>
    <property type="evidence" value="ECO:0007669"/>
    <property type="project" value="InterPro"/>
</dbReference>
<feature type="region of interest" description="Disordered" evidence="3">
    <location>
        <begin position="605"/>
        <end position="666"/>
    </location>
</feature>
<keyword evidence="8" id="KW-1185">Reference proteome</keyword>
<evidence type="ECO:0000259" key="6">
    <source>
        <dbReference type="SMART" id="SM01043"/>
    </source>
</evidence>
<dbReference type="InterPro" id="IPR018392">
    <property type="entry name" value="LysM"/>
</dbReference>
<feature type="domain" description="LysM" evidence="5">
    <location>
        <begin position="154"/>
        <end position="210"/>
    </location>
</feature>
<dbReference type="RefSeq" id="WP_245730135.1">
    <property type="nucleotide sequence ID" value="NZ_FMHW01000002.1"/>
</dbReference>
<dbReference type="PANTHER" id="PTHR35807:SF1">
    <property type="entry name" value="TRANSCRIPTIONAL REGULATOR REDD"/>
    <property type="match status" value="1"/>
</dbReference>
<dbReference type="InterPro" id="IPR051677">
    <property type="entry name" value="AfsR-DnrI-RedD_regulator"/>
</dbReference>
<dbReference type="STRING" id="145854.GA0074692_0850"/>
<keyword evidence="4" id="KW-0812">Transmembrane</keyword>
<feature type="compositionally biased region" description="Pro residues" evidence="3">
    <location>
        <begin position="217"/>
        <end position="232"/>
    </location>
</feature>
<feature type="transmembrane region" description="Helical" evidence="4">
    <location>
        <begin position="53"/>
        <end position="78"/>
    </location>
</feature>
<dbReference type="EMBL" id="FMHW01000002">
    <property type="protein sequence ID" value="SCL20363.1"/>
    <property type="molecule type" value="Genomic_DNA"/>
</dbReference>
<feature type="transmembrane region" description="Helical" evidence="4">
    <location>
        <begin position="299"/>
        <end position="318"/>
    </location>
</feature>
<dbReference type="GO" id="GO:0003677">
    <property type="term" value="F:DNA binding"/>
    <property type="evidence" value="ECO:0007669"/>
    <property type="project" value="InterPro"/>
</dbReference>
<dbReference type="Gene3D" id="3.10.350.10">
    <property type="entry name" value="LysM domain"/>
    <property type="match status" value="1"/>
</dbReference>
<feature type="region of interest" description="Disordered" evidence="3">
    <location>
        <begin position="211"/>
        <end position="285"/>
    </location>
</feature>